<sequence length="265" mass="29903">MKKICFLFICFGILFASDTNLQNKCNKNDAGACHNLAVQFYESKDYQNAFKYFKKACELKFNQSCFNIGLMSEQGKGTPKDEFKAFDMFSKTCIKNKKGKYNPYFGCANLAFLYLDGRGVRQNFKTGIKILNDTCKDGNLANCEILSNIYNDGYLGITKDTNKAMEILEFSCKKGEINACLKISNNLLDGNITDQKKIQKGISMLENVCKLKNSEACLKLGIYYTNGNFVKQNLTVAKEFFGIACDLRNEKGCQSYKILNENGVK</sequence>
<dbReference type="EMBL" id="CP000776">
    <property type="protein sequence ID" value="ABS51351.1"/>
    <property type="molecule type" value="Genomic_DNA"/>
</dbReference>
<keyword evidence="11" id="KW-1185">Reference proteome</keyword>
<dbReference type="STRING" id="360107.CHAB381_1693"/>
<evidence type="ECO:0000313" key="10">
    <source>
        <dbReference type="EMBL" id="ABS51351.1"/>
    </source>
</evidence>
<organism evidence="10 11">
    <name type="scientific">Campylobacter hominis (strain ATCC BAA-381 / DSM 21671 / CCUG 45161 / LMG 19568 / NCTC 13146 / CH001A)</name>
    <dbReference type="NCBI Taxonomy" id="360107"/>
    <lineage>
        <taxon>Bacteria</taxon>
        <taxon>Pseudomonadati</taxon>
        <taxon>Campylobacterota</taxon>
        <taxon>Epsilonproteobacteria</taxon>
        <taxon>Campylobacterales</taxon>
        <taxon>Campylobacteraceae</taxon>
        <taxon>Campylobacter</taxon>
    </lineage>
</organism>
<proteinExistence type="inferred from homology"/>
<protein>
    <recommendedName>
        <fullName evidence="3">beta-lactamase</fullName>
        <ecNumber evidence="3">3.5.2.6</ecNumber>
    </recommendedName>
</protein>
<evidence type="ECO:0000256" key="8">
    <source>
        <dbReference type="ARBA" id="ARBA00023251"/>
    </source>
</evidence>
<evidence type="ECO:0000256" key="2">
    <source>
        <dbReference type="ARBA" id="ARBA00008486"/>
    </source>
</evidence>
<comment type="catalytic activity">
    <reaction evidence="1">
        <text>a beta-lactam + H2O = a substituted beta-amino acid</text>
        <dbReference type="Rhea" id="RHEA:20401"/>
        <dbReference type="ChEBI" id="CHEBI:15377"/>
        <dbReference type="ChEBI" id="CHEBI:35627"/>
        <dbReference type="ChEBI" id="CHEBI:140347"/>
        <dbReference type="EC" id="3.5.2.6"/>
    </reaction>
</comment>
<dbReference type="GO" id="GO:0046677">
    <property type="term" value="P:response to antibiotic"/>
    <property type="evidence" value="ECO:0007669"/>
    <property type="project" value="UniProtKB-KW"/>
</dbReference>
<evidence type="ECO:0000256" key="4">
    <source>
        <dbReference type="ARBA" id="ARBA00022737"/>
    </source>
</evidence>
<comment type="similarity">
    <text evidence="2">Belongs to the hcp beta-lactamase family.</text>
</comment>
<keyword evidence="5 10" id="KW-0378">Hydrolase</keyword>
<name>A7I3W4_CAMHC</name>
<evidence type="ECO:0000256" key="7">
    <source>
        <dbReference type="ARBA" id="ARBA00023157"/>
    </source>
</evidence>
<dbReference type="eggNOG" id="COG0790">
    <property type="taxonomic scope" value="Bacteria"/>
</dbReference>
<dbReference type="Pfam" id="PF08238">
    <property type="entry name" value="Sel1"/>
    <property type="match status" value="5"/>
</dbReference>
<evidence type="ECO:0000256" key="5">
    <source>
        <dbReference type="ARBA" id="ARBA00022801"/>
    </source>
</evidence>
<keyword evidence="7" id="KW-1015">Disulfide bond</keyword>
<keyword evidence="6" id="KW-0802">TPR repeat</keyword>
<dbReference type="HOGENOM" id="CLU_000288_36_7_7"/>
<dbReference type="Proteomes" id="UP000002407">
    <property type="component" value="Chromosome"/>
</dbReference>
<dbReference type="AlphaFoldDB" id="A7I3W4"/>
<evidence type="ECO:0000256" key="3">
    <source>
        <dbReference type="ARBA" id="ARBA00012865"/>
    </source>
</evidence>
<evidence type="ECO:0000256" key="9">
    <source>
        <dbReference type="SAM" id="SignalP"/>
    </source>
</evidence>
<dbReference type="KEGG" id="cha:CHAB381_1693"/>
<reference evidence="11" key="1">
    <citation type="submission" date="2007-07" db="EMBL/GenBank/DDBJ databases">
        <title>Complete genome sequence of Campylobacter hominis ATCC BAA-381, a commensal isolated from the human gastrointestinal tract.</title>
        <authorList>
            <person name="Fouts D.E."/>
            <person name="Mongodin E.F."/>
            <person name="Puiu D."/>
            <person name="Sebastian Y."/>
            <person name="Miller W.G."/>
            <person name="Mandrell R.E."/>
            <person name="Nelson K.E."/>
        </authorList>
    </citation>
    <scope>NUCLEOTIDE SEQUENCE [LARGE SCALE GENOMIC DNA]</scope>
    <source>
        <strain evidence="11">ATCC BAA-381 / LMG 19568 / NCTC 13146 / CH001A</strain>
    </source>
</reference>
<keyword evidence="9" id="KW-0732">Signal</keyword>
<evidence type="ECO:0000256" key="1">
    <source>
        <dbReference type="ARBA" id="ARBA00001526"/>
    </source>
</evidence>
<dbReference type="PANTHER" id="PTHR13891:SF1">
    <property type="entry name" value="CYTOCHROME C OXIDASE ASSEMBLY FACTOR 7"/>
    <property type="match status" value="1"/>
</dbReference>
<accession>A7I3W4</accession>
<dbReference type="Gene3D" id="1.25.40.10">
    <property type="entry name" value="Tetratricopeptide repeat domain"/>
    <property type="match status" value="1"/>
</dbReference>
<dbReference type="RefSeq" id="WP_012109511.1">
    <property type="nucleotide sequence ID" value="NC_009714.1"/>
</dbReference>
<keyword evidence="8" id="KW-0046">Antibiotic resistance</keyword>
<dbReference type="InterPro" id="IPR011990">
    <property type="entry name" value="TPR-like_helical_dom_sf"/>
</dbReference>
<evidence type="ECO:0000256" key="6">
    <source>
        <dbReference type="ARBA" id="ARBA00022803"/>
    </source>
</evidence>
<keyword evidence="4" id="KW-0677">Repeat</keyword>
<dbReference type="OrthoDB" id="9772133at2"/>
<feature type="signal peptide" evidence="9">
    <location>
        <begin position="1"/>
        <end position="16"/>
    </location>
</feature>
<dbReference type="GO" id="GO:0008800">
    <property type="term" value="F:beta-lactamase activity"/>
    <property type="evidence" value="ECO:0007669"/>
    <property type="project" value="UniProtKB-EC"/>
</dbReference>
<dbReference type="PANTHER" id="PTHR13891">
    <property type="entry name" value="CYTOCHROME C OXIDASE ASSEMBLY FACTOR 7"/>
    <property type="match status" value="1"/>
</dbReference>
<dbReference type="InterPro" id="IPR006597">
    <property type="entry name" value="Sel1-like"/>
</dbReference>
<evidence type="ECO:0000313" key="11">
    <source>
        <dbReference type="Proteomes" id="UP000002407"/>
    </source>
</evidence>
<dbReference type="InterPro" id="IPR040239">
    <property type="entry name" value="HcpB-like"/>
</dbReference>
<dbReference type="EC" id="3.5.2.6" evidence="3"/>
<gene>
    <name evidence="10" type="ordered locus">CHAB381_1693</name>
</gene>
<feature type="chain" id="PRO_5039893634" description="beta-lactamase" evidence="9">
    <location>
        <begin position="17"/>
        <end position="265"/>
    </location>
</feature>
<dbReference type="SMART" id="SM00671">
    <property type="entry name" value="SEL1"/>
    <property type="match status" value="5"/>
</dbReference>
<dbReference type="SUPFAM" id="SSF81901">
    <property type="entry name" value="HCP-like"/>
    <property type="match status" value="1"/>
</dbReference>